<gene>
    <name evidence="1" type="ORF">EH31_14455</name>
</gene>
<dbReference type="Proteomes" id="UP000027647">
    <property type="component" value="Unassembled WGS sequence"/>
</dbReference>
<evidence type="ECO:0000313" key="1">
    <source>
        <dbReference type="EMBL" id="KEO89228.1"/>
    </source>
</evidence>
<dbReference type="AlphaFoldDB" id="A0A074MBK1"/>
<protein>
    <submittedName>
        <fullName evidence="1">Uncharacterized protein</fullName>
    </submittedName>
</protein>
<evidence type="ECO:0000313" key="2">
    <source>
        <dbReference type="Proteomes" id="UP000027647"/>
    </source>
</evidence>
<dbReference type="RefSeq" id="WP_034961130.1">
    <property type="nucleotide sequence ID" value="NZ_JMIW01000006.1"/>
</dbReference>
<dbReference type="EMBL" id="JMIW01000006">
    <property type="protein sequence ID" value="KEO89228.1"/>
    <property type="molecule type" value="Genomic_DNA"/>
</dbReference>
<reference evidence="1 2" key="1">
    <citation type="submission" date="2014-04" db="EMBL/GenBank/DDBJ databases">
        <title>A comprehensive comparison of genomes of Erythrobacter spp. strains.</title>
        <authorList>
            <person name="Zheng Q."/>
        </authorList>
    </citation>
    <scope>NUCLEOTIDE SEQUENCE [LARGE SCALE GENOMIC DNA]</scope>
    <source>
        <strain evidence="1 2">DSM 6997</strain>
    </source>
</reference>
<name>A0A074MBK1_ERYLO</name>
<dbReference type="OrthoDB" id="7401506at2"/>
<comment type="caution">
    <text evidence="1">The sequence shown here is derived from an EMBL/GenBank/DDBJ whole genome shotgun (WGS) entry which is preliminary data.</text>
</comment>
<proteinExistence type="predicted"/>
<keyword evidence="2" id="KW-1185">Reference proteome</keyword>
<sequence length="276" mass="30445">MASQHPANPYSFAHEVQAHDSVAFQCSQDVRANPWLALPVHHPVVVQTQSFWTAVGASSALQGWEETKWTALTWIDWELGEADGGHATRGFYRLESEEGKLGYVIELFNADGAVVVTIRGRGVIFRNRNFEQWREEAKKVAQQSVQQSALSTAFQYAEPKTLGLAQGERVFVAPFDLAKGYIEALVTAENGFPPGNAFIGGSGDHVNSTHLHELARQALFLVKGRTDIDTSGEMTMKRYVELGAPLRLNVARVDENSAIFEVEQVGNPCASITLRF</sequence>
<dbReference type="STRING" id="1044.EH31_14455"/>
<accession>A0A074MBK1</accession>
<organism evidence="1 2">
    <name type="scientific">Erythrobacter longus</name>
    <dbReference type="NCBI Taxonomy" id="1044"/>
    <lineage>
        <taxon>Bacteria</taxon>
        <taxon>Pseudomonadati</taxon>
        <taxon>Pseudomonadota</taxon>
        <taxon>Alphaproteobacteria</taxon>
        <taxon>Sphingomonadales</taxon>
        <taxon>Erythrobacteraceae</taxon>
        <taxon>Erythrobacter/Porphyrobacter group</taxon>
        <taxon>Erythrobacter</taxon>
    </lineage>
</organism>